<dbReference type="InterPro" id="IPR041921">
    <property type="entry name" value="NuoE_N"/>
</dbReference>
<dbReference type="InterPro" id="IPR002023">
    <property type="entry name" value="NuoE-like"/>
</dbReference>
<evidence type="ECO:0000256" key="4">
    <source>
        <dbReference type="ARBA" id="ARBA00023004"/>
    </source>
</evidence>
<evidence type="ECO:0000256" key="3">
    <source>
        <dbReference type="ARBA" id="ARBA00022723"/>
    </source>
</evidence>
<comment type="caution">
    <text evidence="7">The sequence shown here is derived from an EMBL/GenBank/DDBJ whole genome shotgun (WGS) entry which is preliminary data.</text>
</comment>
<keyword evidence="3" id="KW-0479">Metal-binding</keyword>
<dbReference type="Proteomes" id="UP001207918">
    <property type="component" value="Unassembled WGS sequence"/>
</dbReference>
<evidence type="ECO:0000313" key="8">
    <source>
        <dbReference type="Proteomes" id="UP001207918"/>
    </source>
</evidence>
<reference evidence="7 8" key="1">
    <citation type="submission" date="2021-03" db="EMBL/GenBank/DDBJ databases">
        <title>Aliifodinibius sp. nov., a new bacterium isolated from saline soil.</title>
        <authorList>
            <person name="Galisteo C."/>
            <person name="De La Haba R."/>
            <person name="Sanchez-Porro C."/>
            <person name="Ventosa A."/>
        </authorList>
    </citation>
    <scope>NUCLEOTIDE SEQUENCE [LARGE SCALE GENOMIC DNA]</scope>
    <source>
        <strain evidence="7 8">1BSP15-2V2</strain>
    </source>
</reference>
<protein>
    <submittedName>
        <fullName evidence="7">NAD(P)H-dependent oxidoreductase subunit E</fullName>
    </submittedName>
</protein>
<sequence>MAEQDYSFTQEELDEIERLKAKFPTDKAATLRVLWVAQEKYGHVEPEVQQLVAETLDISPAHVHGVATFYTQYYKEEMGKFVLDVCTCLSCQLCGGYEILHHLEDELGIKAGETTEDGMFSIQSVECLGACGYAPMLQVTNGVYANNLTKEKVDKLIENLRNGNMPEFESMVMRQNEKRKKAVSE</sequence>
<dbReference type="Gene3D" id="1.10.10.1590">
    <property type="entry name" value="NADH-quinone oxidoreductase subunit E"/>
    <property type="match status" value="1"/>
</dbReference>
<dbReference type="NCBIfam" id="TIGR01958">
    <property type="entry name" value="nuoE_fam"/>
    <property type="match status" value="1"/>
</dbReference>
<keyword evidence="5" id="KW-0411">Iron-sulfur</keyword>
<keyword evidence="2" id="KW-0001">2Fe-2S</keyword>
<name>A0ABT3PLG7_9BACT</name>
<dbReference type="Pfam" id="PF01257">
    <property type="entry name" value="2Fe-2S_thioredx"/>
    <property type="match status" value="1"/>
</dbReference>
<dbReference type="EMBL" id="JAGGJA010000004">
    <property type="protein sequence ID" value="MCW9706790.1"/>
    <property type="molecule type" value="Genomic_DNA"/>
</dbReference>
<dbReference type="RefSeq" id="WP_265765521.1">
    <property type="nucleotide sequence ID" value="NZ_JAGGJA010000004.1"/>
</dbReference>
<evidence type="ECO:0000256" key="6">
    <source>
        <dbReference type="ARBA" id="ARBA00034078"/>
    </source>
</evidence>
<organism evidence="7 8">
    <name type="scientific">Fodinibius salsisoli</name>
    <dbReference type="NCBI Taxonomy" id="2820877"/>
    <lineage>
        <taxon>Bacteria</taxon>
        <taxon>Pseudomonadati</taxon>
        <taxon>Balneolota</taxon>
        <taxon>Balneolia</taxon>
        <taxon>Balneolales</taxon>
        <taxon>Balneolaceae</taxon>
        <taxon>Fodinibius</taxon>
    </lineage>
</organism>
<dbReference type="InterPro" id="IPR036249">
    <property type="entry name" value="Thioredoxin-like_sf"/>
</dbReference>
<dbReference type="PANTHER" id="PTHR10371:SF3">
    <property type="entry name" value="NADH DEHYDROGENASE [UBIQUINONE] FLAVOPROTEIN 2, MITOCHONDRIAL"/>
    <property type="match status" value="1"/>
</dbReference>
<dbReference type="PANTHER" id="PTHR10371">
    <property type="entry name" value="NADH DEHYDROGENASE UBIQUINONE FLAVOPROTEIN 2, MITOCHONDRIAL"/>
    <property type="match status" value="1"/>
</dbReference>
<dbReference type="PROSITE" id="PS01099">
    <property type="entry name" value="COMPLEX1_24K"/>
    <property type="match status" value="1"/>
</dbReference>
<accession>A0ABT3PLG7</accession>
<evidence type="ECO:0000256" key="1">
    <source>
        <dbReference type="ARBA" id="ARBA00010643"/>
    </source>
</evidence>
<keyword evidence="4" id="KW-0408">Iron</keyword>
<evidence type="ECO:0000256" key="2">
    <source>
        <dbReference type="ARBA" id="ARBA00022714"/>
    </source>
</evidence>
<dbReference type="Gene3D" id="3.40.30.10">
    <property type="entry name" value="Glutaredoxin"/>
    <property type="match status" value="1"/>
</dbReference>
<keyword evidence="8" id="KW-1185">Reference proteome</keyword>
<comment type="cofactor">
    <cofactor evidence="6">
        <name>[2Fe-2S] cluster</name>
        <dbReference type="ChEBI" id="CHEBI:190135"/>
    </cofactor>
</comment>
<dbReference type="InterPro" id="IPR042128">
    <property type="entry name" value="NuoE_dom"/>
</dbReference>
<dbReference type="PIRSF" id="PIRSF000216">
    <property type="entry name" value="NADH_DH_24kDa"/>
    <property type="match status" value="1"/>
</dbReference>
<gene>
    <name evidence="7" type="ORF">J6I44_07970</name>
</gene>
<dbReference type="CDD" id="cd03064">
    <property type="entry name" value="TRX_Fd_NuoE"/>
    <property type="match status" value="1"/>
</dbReference>
<dbReference type="SUPFAM" id="SSF52833">
    <property type="entry name" value="Thioredoxin-like"/>
    <property type="match status" value="1"/>
</dbReference>
<comment type="similarity">
    <text evidence="1">Belongs to the complex I 24 kDa subunit family.</text>
</comment>
<evidence type="ECO:0000313" key="7">
    <source>
        <dbReference type="EMBL" id="MCW9706790.1"/>
    </source>
</evidence>
<proteinExistence type="inferred from homology"/>
<evidence type="ECO:0000256" key="5">
    <source>
        <dbReference type="ARBA" id="ARBA00023014"/>
    </source>
</evidence>